<feature type="compositionally biased region" description="Polar residues" evidence="3">
    <location>
        <begin position="677"/>
        <end position="690"/>
    </location>
</feature>
<feature type="region of interest" description="Disordered" evidence="3">
    <location>
        <begin position="742"/>
        <end position="770"/>
    </location>
</feature>
<evidence type="ECO:0000256" key="3">
    <source>
        <dbReference type="SAM" id="MobiDB-lite"/>
    </source>
</evidence>
<feature type="domain" description="N-terminal Ras-GEF" evidence="5">
    <location>
        <begin position="415"/>
        <end position="539"/>
    </location>
</feature>
<feature type="compositionally biased region" description="Basic residues" evidence="3">
    <location>
        <begin position="182"/>
        <end position="197"/>
    </location>
</feature>
<evidence type="ECO:0000313" key="7">
    <source>
        <dbReference type="Proteomes" id="UP001479436"/>
    </source>
</evidence>
<feature type="compositionally biased region" description="Low complexity" evidence="3">
    <location>
        <begin position="156"/>
        <end position="167"/>
    </location>
</feature>
<evidence type="ECO:0000256" key="2">
    <source>
        <dbReference type="PROSITE-ProRule" id="PRU00168"/>
    </source>
</evidence>
<dbReference type="PANTHER" id="PTHR23113:SF363">
    <property type="entry name" value="PROTEIN SON OF SEVENLESS"/>
    <property type="match status" value="1"/>
</dbReference>
<feature type="compositionally biased region" description="Basic and acidic residues" evidence="3">
    <location>
        <begin position="709"/>
        <end position="719"/>
    </location>
</feature>
<feature type="compositionally biased region" description="Polar residues" evidence="3">
    <location>
        <begin position="30"/>
        <end position="48"/>
    </location>
</feature>
<dbReference type="EMBL" id="JASJQH010000228">
    <property type="protein sequence ID" value="KAK9765762.1"/>
    <property type="molecule type" value="Genomic_DNA"/>
</dbReference>
<feature type="region of interest" description="Disordered" evidence="3">
    <location>
        <begin position="803"/>
        <end position="863"/>
    </location>
</feature>
<dbReference type="PROSITE" id="PS50212">
    <property type="entry name" value="RASGEF_NTER"/>
    <property type="match status" value="1"/>
</dbReference>
<evidence type="ECO:0000256" key="1">
    <source>
        <dbReference type="ARBA" id="ARBA00022658"/>
    </source>
</evidence>
<feature type="compositionally biased region" description="Polar residues" evidence="3">
    <location>
        <begin position="746"/>
        <end position="770"/>
    </location>
</feature>
<gene>
    <name evidence="6" type="primary">LTE1_1</name>
    <name evidence="6" type="ORF">K7432_005645</name>
</gene>
<feature type="region of interest" description="Disordered" evidence="3">
    <location>
        <begin position="661"/>
        <end position="690"/>
    </location>
</feature>
<sequence length="1366" mass="154138">MNDQYNNRYSCPIFNKELKQELLYDLPKELNSTPSTSASVTSMPDNVKSSTSTSQKSTLSHSSSYRAHETTVASSSKQTEEGSSSVNIIQSNQKTKNPPTSFHGYNIYSSDSELECPPIHAQISPSSSFSSNSKRNSVLRNRPRPIPLNLSGSIRSFSDAPKSSSFSKRWKKGAPTPPGTPTKHHFVVRGPKSKLKTAVKPNPGHPSPLSAKYSRFAQNSPVTSSFNHESSRPVRRRHNSMVMPHTKEYERLANLFGWRGEEIKQSKWEFISTPSEEDQEAKTKLRVVNPWRKPSKNSLKERIFIPSSSHEIDDDEQSERKISISFTQFDRIPQRVNGTSTSQVILPTARPVCRLSFGEDNLDPTIFDSVKSDDSPALIVWSEDKSLANVATKKTVQRRFSVGNNATRLLTVSESRKTIMFATLEKLIENLTVDIDYGLLTDFFLTYRSFASPLKLCRLLILRYQWALLEDTQERWIVRIRLFVVLRHWVINYFSLDFLTSRELRETLANYLLSLTGSIPVLRSPRDQRVVFGLLRIMRSLTVYYRYGVPPSDDGNTTFIADGIEEAREEFWGIKIPEEEELIGQMASFSFEKSSEDLCQTEGSKLRKTESEPLFKETQSKDDGTSLLRSVLLSQQKQKDIGVEKSKKMLMKQFSSASLRRVRSVLKGNPEKDNKGSTKPNAEAPSNQLSEEAAFSSVYGDLVVPSTPQKDHQSKEEVFPHLQTKASKKFKFGFFSSLRRHKKHTSVSPATTPEMSPNSSANSTPYSSLSVSTVPSRVSAESLFEYLPTIPAFEPLQFDQKVISKSPSPSNQEDNDSDSDNDNSSVIIHNFDPIATTEKKPSHPEPSSVNLPRQKCQSAPPASIAQLPLVIPREYRTKKRVSLPPKTSFGFSEPKATKLTVRRSMSSYMSKNKSPSWGKLHTYPKANPSSADVTRAFVTNTIGKFARVRRAVHENLKHKKDEDTDSEDVECTGCDYCREYKKNPNPGKISPQLASNVKDISENALGFQQFFQGESSIDQTSMPTFRATDLDDAIKAGNDQPDLATVLDPIRSTPTENSKTFSSSVVPPKNFVARTVPRVLTKRQPRPFILKYRSEILAQNFTLIERDILNGVVWEELIKWSKNAGQKKSILGIQNLIERFNQTCQWVVSEIVATRDISMRAKVIEKFIRIALKCYQHRNFATVTQLTLGLQNPVVDRLHKTWSRVGLYELRLLADLERFTQPFKNWKHIREAMHVISEDWGGDGGGEESVFPSETPPSTAIGGCIPFLGLFLSDLVYNSELPSTVEPESPGSSHLQQSTVENGEKIKLVNFHKFRTCAKIIKRVLAFQTLAQRYQFQYEPVVYSKCLNLHCLDNVSVRILSTECEP</sequence>
<feature type="region of interest" description="Disordered" evidence="3">
    <location>
        <begin position="29"/>
        <end position="211"/>
    </location>
</feature>
<dbReference type="InterPro" id="IPR036964">
    <property type="entry name" value="RASGEF_cat_dom_sf"/>
</dbReference>
<dbReference type="InterPro" id="IPR019804">
    <property type="entry name" value="Ras_G-nucl-exch_fac_CS"/>
</dbReference>
<comment type="caution">
    <text evidence="6">The sequence shown here is derived from an EMBL/GenBank/DDBJ whole genome shotgun (WGS) entry which is preliminary data.</text>
</comment>
<keyword evidence="1 2" id="KW-0344">Guanine-nucleotide releasing factor</keyword>
<feature type="region of interest" description="Disordered" evidence="3">
    <location>
        <begin position="600"/>
        <end position="622"/>
    </location>
</feature>
<reference evidence="6 7" key="1">
    <citation type="submission" date="2023-04" db="EMBL/GenBank/DDBJ databases">
        <title>Genome of Basidiobolus ranarum AG-B5.</title>
        <authorList>
            <person name="Stajich J.E."/>
            <person name="Carter-House D."/>
            <person name="Gryganskyi A."/>
        </authorList>
    </citation>
    <scope>NUCLEOTIDE SEQUENCE [LARGE SCALE GENOMIC DNA]</scope>
    <source>
        <strain evidence="6 7">AG-B5</strain>
    </source>
</reference>
<dbReference type="Pfam" id="PF00618">
    <property type="entry name" value="RasGEF_N"/>
    <property type="match status" value="1"/>
</dbReference>
<dbReference type="PROSITE" id="PS50009">
    <property type="entry name" value="RASGEF_CAT"/>
    <property type="match status" value="1"/>
</dbReference>
<organism evidence="6 7">
    <name type="scientific">Basidiobolus ranarum</name>
    <dbReference type="NCBI Taxonomy" id="34480"/>
    <lineage>
        <taxon>Eukaryota</taxon>
        <taxon>Fungi</taxon>
        <taxon>Fungi incertae sedis</taxon>
        <taxon>Zoopagomycota</taxon>
        <taxon>Entomophthoromycotina</taxon>
        <taxon>Basidiobolomycetes</taxon>
        <taxon>Basidiobolales</taxon>
        <taxon>Basidiobolaceae</taxon>
        <taxon>Basidiobolus</taxon>
    </lineage>
</organism>
<dbReference type="CDD" id="cd06224">
    <property type="entry name" value="REM"/>
    <property type="match status" value="1"/>
</dbReference>
<feature type="domain" description="Ras-GEF" evidence="4">
    <location>
        <begin position="1093"/>
        <end position="1362"/>
    </location>
</feature>
<evidence type="ECO:0000259" key="5">
    <source>
        <dbReference type="PROSITE" id="PS50212"/>
    </source>
</evidence>
<dbReference type="InterPro" id="IPR023578">
    <property type="entry name" value="Ras_GEF_dom_sf"/>
</dbReference>
<proteinExistence type="predicted"/>
<dbReference type="Proteomes" id="UP001479436">
    <property type="component" value="Unassembled WGS sequence"/>
</dbReference>
<feature type="compositionally biased region" description="Low complexity" evidence="3">
    <location>
        <begin position="49"/>
        <end position="64"/>
    </location>
</feature>
<dbReference type="Gene3D" id="1.20.870.10">
    <property type="entry name" value="Son of sevenless (SoS) protein Chain: S domain 1"/>
    <property type="match status" value="1"/>
</dbReference>
<name>A0ABR2WW60_9FUNG</name>
<dbReference type="SUPFAM" id="SSF48366">
    <property type="entry name" value="Ras GEF"/>
    <property type="match status" value="1"/>
</dbReference>
<keyword evidence="7" id="KW-1185">Reference proteome</keyword>
<dbReference type="InterPro" id="IPR000651">
    <property type="entry name" value="Ras-like_Gua-exchang_fac_N"/>
</dbReference>
<feature type="compositionally biased region" description="Low complexity" evidence="3">
    <location>
        <begin position="74"/>
        <end position="85"/>
    </location>
</feature>
<dbReference type="InterPro" id="IPR008937">
    <property type="entry name" value="Ras-like_GEF"/>
</dbReference>
<protein>
    <submittedName>
        <fullName evidence="6">Guanine nucleotide exchange factor lte1</fullName>
    </submittedName>
</protein>
<dbReference type="Gene3D" id="1.10.840.10">
    <property type="entry name" value="Ras guanine-nucleotide exchange factors catalytic domain"/>
    <property type="match status" value="1"/>
</dbReference>
<feature type="compositionally biased region" description="Polar residues" evidence="3">
    <location>
        <begin position="845"/>
        <end position="857"/>
    </location>
</feature>
<evidence type="ECO:0000313" key="6">
    <source>
        <dbReference type="EMBL" id="KAK9765762.1"/>
    </source>
</evidence>
<feature type="region of interest" description="Disordered" evidence="3">
    <location>
        <begin position="703"/>
        <end position="722"/>
    </location>
</feature>
<dbReference type="PANTHER" id="PTHR23113">
    <property type="entry name" value="GUANINE NUCLEOTIDE EXCHANGE FACTOR"/>
    <property type="match status" value="1"/>
</dbReference>
<accession>A0ABR2WW60</accession>
<dbReference type="InterPro" id="IPR001895">
    <property type="entry name" value="RASGEF_cat_dom"/>
</dbReference>
<evidence type="ECO:0000259" key="4">
    <source>
        <dbReference type="PROSITE" id="PS50009"/>
    </source>
</evidence>
<dbReference type="SMART" id="SM00229">
    <property type="entry name" value="RasGEFN"/>
    <property type="match status" value="1"/>
</dbReference>
<feature type="compositionally biased region" description="Basic and acidic residues" evidence="3">
    <location>
        <begin position="604"/>
        <end position="622"/>
    </location>
</feature>
<dbReference type="Pfam" id="PF00617">
    <property type="entry name" value="RasGEF"/>
    <property type="match status" value="1"/>
</dbReference>
<dbReference type="PROSITE" id="PS00720">
    <property type="entry name" value="RASGEF"/>
    <property type="match status" value="1"/>
</dbReference>
<dbReference type="SMART" id="SM00147">
    <property type="entry name" value="RasGEF"/>
    <property type="match status" value="1"/>
</dbReference>
<feature type="compositionally biased region" description="Polar residues" evidence="3">
    <location>
        <begin position="86"/>
        <end position="100"/>
    </location>
</feature>
<feature type="compositionally biased region" description="Low complexity" evidence="3">
    <location>
        <begin position="124"/>
        <end position="136"/>
    </location>
</feature>